<comment type="caution">
    <text evidence="1">The sequence shown here is derived from an EMBL/GenBank/DDBJ whole genome shotgun (WGS) entry which is preliminary data.</text>
</comment>
<gene>
    <name evidence="1" type="ORF">AVEN_85661_1</name>
</gene>
<organism evidence="1 2">
    <name type="scientific">Araneus ventricosus</name>
    <name type="common">Orbweaver spider</name>
    <name type="synonym">Epeira ventricosa</name>
    <dbReference type="NCBI Taxonomy" id="182803"/>
    <lineage>
        <taxon>Eukaryota</taxon>
        <taxon>Metazoa</taxon>
        <taxon>Ecdysozoa</taxon>
        <taxon>Arthropoda</taxon>
        <taxon>Chelicerata</taxon>
        <taxon>Arachnida</taxon>
        <taxon>Araneae</taxon>
        <taxon>Araneomorphae</taxon>
        <taxon>Entelegynae</taxon>
        <taxon>Araneoidea</taxon>
        <taxon>Araneidae</taxon>
        <taxon>Araneus</taxon>
    </lineage>
</organism>
<dbReference type="EMBL" id="BGPR01059365">
    <property type="protein sequence ID" value="GBO35385.1"/>
    <property type="molecule type" value="Genomic_DNA"/>
</dbReference>
<accession>A0A4Y2WD52</accession>
<reference evidence="1 2" key="1">
    <citation type="journal article" date="2019" name="Sci. Rep.">
        <title>Orb-weaving spider Araneus ventricosus genome elucidates the spidroin gene catalogue.</title>
        <authorList>
            <person name="Kono N."/>
            <person name="Nakamura H."/>
            <person name="Ohtoshi R."/>
            <person name="Moran D.A.P."/>
            <person name="Shinohara A."/>
            <person name="Yoshida Y."/>
            <person name="Fujiwara M."/>
            <person name="Mori M."/>
            <person name="Tomita M."/>
            <person name="Arakawa K."/>
        </authorList>
    </citation>
    <scope>NUCLEOTIDE SEQUENCE [LARGE SCALE GENOMIC DNA]</scope>
</reference>
<evidence type="ECO:0000313" key="1">
    <source>
        <dbReference type="EMBL" id="GBO35385.1"/>
    </source>
</evidence>
<dbReference type="AlphaFoldDB" id="A0A4Y2WD52"/>
<name>A0A4Y2WD52_ARAVE</name>
<proteinExistence type="predicted"/>
<keyword evidence="2" id="KW-1185">Reference proteome</keyword>
<evidence type="ECO:0000313" key="2">
    <source>
        <dbReference type="Proteomes" id="UP000499080"/>
    </source>
</evidence>
<dbReference type="Proteomes" id="UP000499080">
    <property type="component" value="Unassembled WGS sequence"/>
</dbReference>
<protein>
    <submittedName>
        <fullName evidence="1">Uncharacterized protein</fullName>
    </submittedName>
</protein>
<sequence length="120" mass="14129">MQSAQLSREHELRCRDLMILRYDRQRQLCDEIITKQRILIDALATGGKSKNANARRELNELYRIYQQEINDLNNGRNSDLGQLSLYDSLYRVSIAVNFLLTLLSRKRKNTIFSDYPTSKF</sequence>
<dbReference type="OrthoDB" id="6489156at2759"/>